<evidence type="ECO:0000313" key="11">
    <source>
        <dbReference type="Proteomes" id="UP000614216"/>
    </source>
</evidence>
<dbReference type="AlphaFoldDB" id="A0A937KCY3"/>
<accession>A0A937KCY3</accession>
<dbReference type="EMBL" id="JAEUGD010000064">
    <property type="protein sequence ID" value="MBL6448591.1"/>
    <property type="molecule type" value="Genomic_DNA"/>
</dbReference>
<sequence>MKQTKFTTNQRIIGIFAFVLFISVAGAIYNSLQTQKLKAEIEKIYNDNLLSIDYLIEADRDAYQSSIAISHALSESVQVNESEFSTAMVNIKTNLEQVHERYTNFFKISAFTKLEKNNAYDTYDTQFREKYDELTVLTNQIMSLLKNEDFAKANEVYYGPYMAAFEPMRSAMDKYTDLSLTSSEEAYQAGMRLSEGIFRNSMIVVLLVMLFIIAGGFYLKNSISRPLNEAMNIVDKIAAGDLRIKIEKEKHNKKDQIGFLLHKMDDMLKSQRNVIKTVMEGAEYINKASVELSESAGQLSQGASLQASSVEEVSASMEQMTSNIMQNTDNAKETEQIALSSNNQVKKSNEAVLETVDSMNTIVRKNSIIGEIARQTNLLALNAAVEAARAGEHGKGFAVVAAEIRKLAERSQNAAKEIDDISNSSEKVARTAGDMLSKLVPEIEKTSNLVAEISAASLEQNDGANQINEAIQQLNSVVQQNAASAEELASNSEELNNQSDTLRKAISFFKLDEDELDTRANATNEVSAQVKENKPSTKQTKKEYGHAQKKGQEKSKGFELVLKDPKDDLDRGFEEY</sequence>
<dbReference type="CDD" id="cd11386">
    <property type="entry name" value="MCP_signal"/>
    <property type="match status" value="1"/>
</dbReference>
<dbReference type="InterPro" id="IPR024478">
    <property type="entry name" value="HlyB_4HB_MCP"/>
</dbReference>
<dbReference type="PANTHER" id="PTHR43531:SF11">
    <property type="entry name" value="METHYL-ACCEPTING CHEMOTAXIS PROTEIN 3"/>
    <property type="match status" value="1"/>
</dbReference>
<feature type="compositionally biased region" description="Basic and acidic residues" evidence="6">
    <location>
        <begin position="531"/>
        <end position="576"/>
    </location>
</feature>
<keyword evidence="7" id="KW-0812">Transmembrane</keyword>
<evidence type="ECO:0000313" key="10">
    <source>
        <dbReference type="EMBL" id="MBL6448591.1"/>
    </source>
</evidence>
<dbReference type="Pfam" id="PF12729">
    <property type="entry name" value="4HB_MCP_1"/>
    <property type="match status" value="1"/>
</dbReference>
<dbReference type="PROSITE" id="PS50885">
    <property type="entry name" value="HAMP"/>
    <property type="match status" value="1"/>
</dbReference>
<dbReference type="Gene3D" id="1.10.287.950">
    <property type="entry name" value="Methyl-accepting chemotaxis protein"/>
    <property type="match status" value="1"/>
</dbReference>
<comment type="caution">
    <text evidence="10">The sequence shown here is derived from an EMBL/GenBank/DDBJ whole genome shotgun (WGS) entry which is preliminary data.</text>
</comment>
<evidence type="ECO:0000256" key="1">
    <source>
        <dbReference type="ARBA" id="ARBA00004370"/>
    </source>
</evidence>
<dbReference type="GO" id="GO:0007165">
    <property type="term" value="P:signal transduction"/>
    <property type="evidence" value="ECO:0007669"/>
    <property type="project" value="UniProtKB-KW"/>
</dbReference>
<dbReference type="InterPro" id="IPR051310">
    <property type="entry name" value="MCP_chemotaxis"/>
</dbReference>
<organism evidence="10 11">
    <name type="scientific">Fulvivirga marina</name>
    <dbReference type="NCBI Taxonomy" id="2494733"/>
    <lineage>
        <taxon>Bacteria</taxon>
        <taxon>Pseudomonadati</taxon>
        <taxon>Bacteroidota</taxon>
        <taxon>Cytophagia</taxon>
        <taxon>Cytophagales</taxon>
        <taxon>Fulvivirgaceae</taxon>
        <taxon>Fulvivirga</taxon>
    </lineage>
</organism>
<feature type="region of interest" description="Disordered" evidence="6">
    <location>
        <begin position="523"/>
        <end position="576"/>
    </location>
</feature>
<feature type="domain" description="HAMP" evidence="9">
    <location>
        <begin position="221"/>
        <end position="276"/>
    </location>
</feature>
<keyword evidence="4" id="KW-0807">Transducer</keyword>
<dbReference type="Proteomes" id="UP000614216">
    <property type="component" value="Unassembled WGS sequence"/>
</dbReference>
<evidence type="ECO:0000256" key="3">
    <source>
        <dbReference type="ARBA" id="ARBA00029447"/>
    </source>
</evidence>
<dbReference type="GO" id="GO:0006935">
    <property type="term" value="P:chemotaxis"/>
    <property type="evidence" value="ECO:0007669"/>
    <property type="project" value="UniProtKB-KW"/>
</dbReference>
<dbReference type="InterPro" id="IPR004089">
    <property type="entry name" value="MCPsignal_dom"/>
</dbReference>
<dbReference type="GO" id="GO:0005886">
    <property type="term" value="C:plasma membrane"/>
    <property type="evidence" value="ECO:0007669"/>
    <property type="project" value="TreeGrafter"/>
</dbReference>
<evidence type="ECO:0000256" key="4">
    <source>
        <dbReference type="PROSITE-ProRule" id="PRU00284"/>
    </source>
</evidence>
<dbReference type="SUPFAM" id="SSF58104">
    <property type="entry name" value="Methyl-accepting chemotaxis protein (MCP) signaling domain"/>
    <property type="match status" value="1"/>
</dbReference>
<dbReference type="RefSeq" id="WP_202858126.1">
    <property type="nucleotide sequence ID" value="NZ_JAEUGD010000064.1"/>
</dbReference>
<feature type="transmembrane region" description="Helical" evidence="7">
    <location>
        <begin position="12"/>
        <end position="32"/>
    </location>
</feature>
<dbReference type="GO" id="GO:0004888">
    <property type="term" value="F:transmembrane signaling receptor activity"/>
    <property type="evidence" value="ECO:0007669"/>
    <property type="project" value="TreeGrafter"/>
</dbReference>
<evidence type="ECO:0000256" key="2">
    <source>
        <dbReference type="ARBA" id="ARBA00022500"/>
    </source>
</evidence>
<reference evidence="10" key="1">
    <citation type="submission" date="2021-01" db="EMBL/GenBank/DDBJ databases">
        <title>Fulvivirga kasyanovii gen. nov., sp nov., a novel member of the phylum Bacteroidetes isolated from seawater in a mussel farm.</title>
        <authorList>
            <person name="Zhao L.-H."/>
            <person name="Wang Z.-J."/>
        </authorList>
    </citation>
    <scope>NUCLEOTIDE SEQUENCE</scope>
    <source>
        <strain evidence="10">29W222</strain>
    </source>
</reference>
<dbReference type="FunFam" id="1.10.287.950:FF:000001">
    <property type="entry name" value="Methyl-accepting chemotaxis sensory transducer"/>
    <property type="match status" value="1"/>
</dbReference>
<evidence type="ECO:0000256" key="5">
    <source>
        <dbReference type="SAM" id="Coils"/>
    </source>
</evidence>
<dbReference type="PANTHER" id="PTHR43531">
    <property type="entry name" value="PROTEIN ICFG"/>
    <property type="match status" value="1"/>
</dbReference>
<keyword evidence="11" id="KW-1185">Reference proteome</keyword>
<evidence type="ECO:0000259" key="8">
    <source>
        <dbReference type="PROSITE" id="PS50111"/>
    </source>
</evidence>
<keyword evidence="7" id="KW-1133">Transmembrane helix</keyword>
<name>A0A937KCY3_9BACT</name>
<evidence type="ECO:0000256" key="6">
    <source>
        <dbReference type="SAM" id="MobiDB-lite"/>
    </source>
</evidence>
<keyword evidence="7" id="KW-0472">Membrane</keyword>
<keyword evidence="5" id="KW-0175">Coiled coil</keyword>
<dbReference type="Pfam" id="PF00015">
    <property type="entry name" value="MCPsignal"/>
    <property type="match status" value="1"/>
</dbReference>
<comment type="similarity">
    <text evidence="3">Belongs to the methyl-accepting chemotaxis (MCP) protein family.</text>
</comment>
<protein>
    <submittedName>
        <fullName evidence="10">MCP four helix bundle domain-containing protein</fullName>
    </submittedName>
</protein>
<evidence type="ECO:0000259" key="9">
    <source>
        <dbReference type="PROSITE" id="PS50885"/>
    </source>
</evidence>
<comment type="subcellular location">
    <subcellularLocation>
        <location evidence="1">Membrane</location>
    </subcellularLocation>
</comment>
<evidence type="ECO:0000256" key="7">
    <source>
        <dbReference type="SAM" id="Phobius"/>
    </source>
</evidence>
<proteinExistence type="inferred from homology"/>
<dbReference type="SMART" id="SM00283">
    <property type="entry name" value="MA"/>
    <property type="match status" value="1"/>
</dbReference>
<feature type="transmembrane region" description="Helical" evidence="7">
    <location>
        <begin position="201"/>
        <end position="219"/>
    </location>
</feature>
<dbReference type="InterPro" id="IPR003660">
    <property type="entry name" value="HAMP_dom"/>
</dbReference>
<feature type="domain" description="Methyl-accepting transducer" evidence="8">
    <location>
        <begin position="281"/>
        <end position="496"/>
    </location>
</feature>
<feature type="coiled-coil region" evidence="5">
    <location>
        <begin position="478"/>
        <end position="505"/>
    </location>
</feature>
<dbReference type="PROSITE" id="PS50111">
    <property type="entry name" value="CHEMOTAXIS_TRANSDUC_2"/>
    <property type="match status" value="1"/>
</dbReference>
<gene>
    <name evidence="10" type="ORF">JMN32_19930</name>
</gene>
<keyword evidence="2" id="KW-0145">Chemotaxis</keyword>